<dbReference type="PRINTS" id="PR00811">
    <property type="entry name" value="BCTERIALGSPD"/>
</dbReference>
<dbReference type="GO" id="GO:0016020">
    <property type="term" value="C:membrane"/>
    <property type="evidence" value="ECO:0007669"/>
    <property type="project" value="UniProtKB-SubCell"/>
</dbReference>
<evidence type="ECO:0000313" key="7">
    <source>
        <dbReference type="Proteomes" id="UP000297248"/>
    </source>
</evidence>
<protein>
    <submittedName>
        <fullName evidence="6">General secretion pathway protein GspD</fullName>
    </submittedName>
</protein>
<dbReference type="EMBL" id="SNQG01000008">
    <property type="protein sequence ID" value="TEW63905.1"/>
    <property type="molecule type" value="Genomic_DNA"/>
</dbReference>
<sequence length="628" mass="68915">MPFCSKAQQVDRIGVIQQNLQNLSAKVPGLNQKVRLMVTGVSIKDYLNALSQSSNLSISSDPGLNFPVFDTFNDVSASNILLLLAKKYNLDLTIVGNIIYVTPYQDPNQLLKPAVKELKIQYSRLDNTLSLDLANDSLVAVSRKITQLSGINVVVPVQMQGKMVSGFIAAAQFDKALGSLAFTNGIKVTKTDDGFYLFQTLEENEEVYVNGDKRTSVRKNFRPQAPGNSGGASGIFSRMVGGQKLLSADAVNAPIADLVKYASQETNKSYSIYSDLKGTITLHVNDITYETFLTLLFKSTDYTFHAEEGIYIIGDRKLEGLRAFKPIHVQNRSIDTIINMIPAEWKRGIEIKEFREQNTLLLSGSGAQIKEVEDFIKRLDVLVPVVTIEVMMIDIHNSRTVSTGISAGISDSVRTGGTVLPGINYTFGAKSINSFLNSISRSTSVNLGHVTPNFYLSLQALEANENVNIRSVPKLSAMNGHPATFSIGKKAYYRNRTQNVIPSLGNPSSIFTDNYQEVKADLSIKVDAVVSGDDEVTLKIKVSMADFTSIPSDGSPPPQAISEFETSLRVHNEDMIMLGGIERTENSESGSGIPFLSRIPVLKWIFSSRSRTNAKVVTVLFIKPIVKR</sequence>
<dbReference type="Gene3D" id="3.30.1370.130">
    <property type="match status" value="1"/>
</dbReference>
<dbReference type="PANTHER" id="PTHR30332:SF24">
    <property type="entry name" value="SECRETIN GSPD-RELATED"/>
    <property type="match status" value="1"/>
</dbReference>
<evidence type="ECO:0000313" key="6">
    <source>
        <dbReference type="EMBL" id="TEW63905.1"/>
    </source>
</evidence>
<dbReference type="Proteomes" id="UP000297248">
    <property type="component" value="Unassembled WGS sequence"/>
</dbReference>
<feature type="domain" description="Type II/III secretion system secretin-like" evidence="5">
    <location>
        <begin position="460"/>
        <end position="626"/>
    </location>
</feature>
<dbReference type="OrthoDB" id="9816579at2"/>
<dbReference type="InterPro" id="IPR050810">
    <property type="entry name" value="Bact_Secretion_Sys_Channel"/>
</dbReference>
<evidence type="ECO:0000256" key="1">
    <source>
        <dbReference type="ARBA" id="ARBA00004370"/>
    </source>
</evidence>
<dbReference type="PANTHER" id="PTHR30332">
    <property type="entry name" value="PROBABLE GENERAL SECRETION PATHWAY PROTEIN D"/>
    <property type="match status" value="1"/>
</dbReference>
<dbReference type="InterPro" id="IPR004846">
    <property type="entry name" value="T2SS/T3SS_dom"/>
</dbReference>
<keyword evidence="2" id="KW-0732">Signal</keyword>
<accession>A0A4Y8A857</accession>
<keyword evidence="3" id="KW-0472">Membrane</keyword>
<dbReference type="InterPro" id="IPR001775">
    <property type="entry name" value="GspD/PilQ"/>
</dbReference>
<dbReference type="GO" id="GO:0015627">
    <property type="term" value="C:type II protein secretion system complex"/>
    <property type="evidence" value="ECO:0007669"/>
    <property type="project" value="TreeGrafter"/>
</dbReference>
<dbReference type="AlphaFoldDB" id="A0A4Y8A857"/>
<gene>
    <name evidence="6" type="ORF">E2R65_18590</name>
</gene>
<comment type="similarity">
    <text evidence="4">Belongs to the bacterial secretin family.</text>
</comment>
<reference evidence="6 7" key="1">
    <citation type="journal article" date="2016" name="Int. J. Syst. Evol. Microbiol.">
        <title>Proposal of Mucilaginibacter phyllosphaerae sp. nov. isolated from the phyllosphere of Galium album.</title>
        <authorList>
            <person name="Aydogan E.L."/>
            <person name="Busse H.J."/>
            <person name="Moser G."/>
            <person name="Muller C."/>
            <person name="Kampfer P."/>
            <person name="Glaeser S.P."/>
        </authorList>
    </citation>
    <scope>NUCLEOTIDE SEQUENCE [LARGE SCALE GENOMIC DNA]</scope>
    <source>
        <strain evidence="6 7">PP-F2FG21</strain>
    </source>
</reference>
<comment type="subcellular location">
    <subcellularLocation>
        <location evidence="1">Membrane</location>
    </subcellularLocation>
</comment>
<comment type="caution">
    <text evidence="6">The sequence shown here is derived from an EMBL/GenBank/DDBJ whole genome shotgun (WGS) entry which is preliminary data.</text>
</comment>
<dbReference type="Gene3D" id="3.55.50.30">
    <property type="match status" value="1"/>
</dbReference>
<proteinExistence type="inferred from homology"/>
<evidence type="ECO:0000256" key="2">
    <source>
        <dbReference type="ARBA" id="ARBA00022729"/>
    </source>
</evidence>
<dbReference type="GO" id="GO:0009306">
    <property type="term" value="P:protein secretion"/>
    <property type="evidence" value="ECO:0007669"/>
    <property type="project" value="InterPro"/>
</dbReference>
<evidence type="ECO:0000256" key="3">
    <source>
        <dbReference type="ARBA" id="ARBA00023136"/>
    </source>
</evidence>
<name>A0A4Y8A857_9SPHI</name>
<evidence type="ECO:0000256" key="4">
    <source>
        <dbReference type="RuleBase" id="RU004003"/>
    </source>
</evidence>
<dbReference type="Pfam" id="PF00263">
    <property type="entry name" value="Secretin"/>
    <property type="match status" value="1"/>
</dbReference>
<organism evidence="6 7">
    <name type="scientific">Mucilaginibacter phyllosphaerae</name>
    <dbReference type="NCBI Taxonomy" id="1812349"/>
    <lineage>
        <taxon>Bacteria</taxon>
        <taxon>Pseudomonadati</taxon>
        <taxon>Bacteroidota</taxon>
        <taxon>Sphingobacteriia</taxon>
        <taxon>Sphingobacteriales</taxon>
        <taxon>Sphingobacteriaceae</taxon>
        <taxon>Mucilaginibacter</taxon>
    </lineage>
</organism>
<evidence type="ECO:0000259" key="5">
    <source>
        <dbReference type="Pfam" id="PF00263"/>
    </source>
</evidence>